<dbReference type="Proteomes" id="UP000308730">
    <property type="component" value="Unassembled WGS sequence"/>
</dbReference>
<gene>
    <name evidence="7" type="ORF">EUX98_g7276</name>
</gene>
<dbReference type="GO" id="GO:0046872">
    <property type="term" value="F:metal ion binding"/>
    <property type="evidence" value="ECO:0007669"/>
    <property type="project" value="UniProtKB-KW"/>
</dbReference>
<keyword evidence="8" id="KW-1185">Reference proteome</keyword>
<keyword evidence="5" id="KW-0539">Nucleus</keyword>
<evidence type="ECO:0000256" key="5">
    <source>
        <dbReference type="ARBA" id="ARBA00023242"/>
    </source>
</evidence>
<protein>
    <submittedName>
        <fullName evidence="7">Uncharacterized protein</fullName>
    </submittedName>
</protein>
<dbReference type="AlphaFoldDB" id="A0A4S4MLY6"/>
<keyword evidence="4" id="KW-0804">Transcription</keyword>
<evidence type="ECO:0000256" key="6">
    <source>
        <dbReference type="SAM" id="MobiDB-lite"/>
    </source>
</evidence>
<evidence type="ECO:0000313" key="7">
    <source>
        <dbReference type="EMBL" id="THH26916.1"/>
    </source>
</evidence>
<dbReference type="InterPro" id="IPR050815">
    <property type="entry name" value="TF_fung"/>
</dbReference>
<dbReference type="EMBL" id="SGPM01000297">
    <property type="protein sequence ID" value="THH26916.1"/>
    <property type="molecule type" value="Genomic_DNA"/>
</dbReference>
<keyword evidence="3" id="KW-0805">Transcription regulation</keyword>
<comment type="caution">
    <text evidence="7">The sequence shown here is derived from an EMBL/GenBank/DDBJ whole genome shotgun (WGS) entry which is preliminary data.</text>
</comment>
<evidence type="ECO:0000256" key="3">
    <source>
        <dbReference type="ARBA" id="ARBA00023015"/>
    </source>
</evidence>
<dbReference type="GO" id="GO:0000981">
    <property type="term" value="F:DNA-binding transcription factor activity, RNA polymerase II-specific"/>
    <property type="evidence" value="ECO:0007669"/>
    <property type="project" value="InterPro"/>
</dbReference>
<dbReference type="PANTHER" id="PTHR47338:SF29">
    <property type="entry name" value="ZN(2)-C6 FUNGAL-TYPE DOMAIN-CONTAINING PROTEIN"/>
    <property type="match status" value="1"/>
</dbReference>
<sequence>MEREYDCEYTDGPIPSATQLLERDVVRLEARIKELEADPQRTSQKPTAAALMSTAPNVQDTPSSSTSVTSSQTIIPVDPESEVHQAVIGLLRIVPQLPTQQDQITRRIGEEGERINAFWTTYILDRGWSVAQGSHANDVFLGVQIDTPWPQEMGSYEEGSLPSELRSFNTVNTFLQDPAAETPYNAISTIAFRAKAATLFERATRLASQWTHGLQPLLELPLQEADPAAPLPPAMSEFDGFYVQVYQLDAVLRSFTAGLLSLDTPEVAGNVELGAYLLVTHTYAQCALIRLHTHLEFSLTTTDERQDLRAAKEAADAISKVQLTEMPILDPILAILWSVVGRVFIDSIKRLGNDEVEPKNTLLLYLDKVLGAMSLYSHTSVLMSSQVAALQTDLLTLNVPHPFIVMADE</sequence>
<organism evidence="7 8">
    <name type="scientific">Antrodiella citrinella</name>
    <dbReference type="NCBI Taxonomy" id="2447956"/>
    <lineage>
        <taxon>Eukaryota</taxon>
        <taxon>Fungi</taxon>
        <taxon>Dikarya</taxon>
        <taxon>Basidiomycota</taxon>
        <taxon>Agaricomycotina</taxon>
        <taxon>Agaricomycetes</taxon>
        <taxon>Polyporales</taxon>
        <taxon>Steccherinaceae</taxon>
        <taxon>Antrodiella</taxon>
    </lineage>
</organism>
<evidence type="ECO:0000256" key="4">
    <source>
        <dbReference type="ARBA" id="ARBA00023163"/>
    </source>
</evidence>
<feature type="region of interest" description="Disordered" evidence="6">
    <location>
        <begin position="53"/>
        <end position="73"/>
    </location>
</feature>
<reference evidence="7 8" key="1">
    <citation type="submission" date="2019-02" db="EMBL/GenBank/DDBJ databases">
        <title>Genome sequencing of the rare red list fungi Antrodiella citrinella (Flaviporus citrinellus).</title>
        <authorList>
            <person name="Buettner E."/>
            <person name="Kellner H."/>
        </authorList>
    </citation>
    <scope>NUCLEOTIDE SEQUENCE [LARGE SCALE GENOMIC DNA]</scope>
    <source>
        <strain evidence="7 8">DSM 108506</strain>
    </source>
</reference>
<keyword evidence="2" id="KW-0479">Metal-binding</keyword>
<dbReference type="PANTHER" id="PTHR47338">
    <property type="entry name" value="ZN(II)2CYS6 TRANSCRIPTION FACTOR (EUROFUNG)-RELATED"/>
    <property type="match status" value="1"/>
</dbReference>
<dbReference type="OrthoDB" id="2309723at2759"/>
<comment type="subcellular location">
    <subcellularLocation>
        <location evidence="1">Nucleus</location>
    </subcellularLocation>
</comment>
<proteinExistence type="predicted"/>
<evidence type="ECO:0000256" key="1">
    <source>
        <dbReference type="ARBA" id="ARBA00004123"/>
    </source>
</evidence>
<dbReference type="GO" id="GO:0005634">
    <property type="term" value="C:nucleus"/>
    <property type="evidence" value="ECO:0007669"/>
    <property type="project" value="UniProtKB-SubCell"/>
</dbReference>
<name>A0A4S4MLY6_9APHY</name>
<feature type="compositionally biased region" description="Low complexity" evidence="6">
    <location>
        <begin position="61"/>
        <end position="73"/>
    </location>
</feature>
<accession>A0A4S4MLY6</accession>
<evidence type="ECO:0000313" key="8">
    <source>
        <dbReference type="Proteomes" id="UP000308730"/>
    </source>
</evidence>
<evidence type="ECO:0000256" key="2">
    <source>
        <dbReference type="ARBA" id="ARBA00022723"/>
    </source>
</evidence>